<feature type="transmembrane region" description="Helical" evidence="2">
    <location>
        <begin position="46"/>
        <end position="67"/>
    </location>
</feature>
<feature type="region of interest" description="Disordered" evidence="1">
    <location>
        <begin position="1"/>
        <end position="26"/>
    </location>
</feature>
<dbReference type="AlphaFoldDB" id="A0AB34FWI7"/>
<feature type="compositionally biased region" description="Gly residues" evidence="1">
    <location>
        <begin position="738"/>
        <end position="748"/>
    </location>
</feature>
<keyword evidence="2" id="KW-0472">Membrane</keyword>
<feature type="region of interest" description="Disordered" evidence="1">
    <location>
        <begin position="736"/>
        <end position="760"/>
    </location>
</feature>
<keyword evidence="2" id="KW-0812">Transmembrane</keyword>
<name>A0AB34FWI7_9HYPO</name>
<evidence type="ECO:0000256" key="2">
    <source>
        <dbReference type="SAM" id="Phobius"/>
    </source>
</evidence>
<evidence type="ECO:0000256" key="1">
    <source>
        <dbReference type="SAM" id="MobiDB-lite"/>
    </source>
</evidence>
<evidence type="ECO:0008006" key="5">
    <source>
        <dbReference type="Google" id="ProtNLM"/>
    </source>
</evidence>
<evidence type="ECO:0000313" key="4">
    <source>
        <dbReference type="Proteomes" id="UP001163105"/>
    </source>
</evidence>
<dbReference type="Proteomes" id="UP001163105">
    <property type="component" value="Unassembled WGS sequence"/>
</dbReference>
<dbReference type="PANTHER" id="PTHR36205:SF3">
    <property type="entry name" value="MAJOR FACILITATOR SUPERFAMILY TRANSPORTER"/>
    <property type="match status" value="1"/>
</dbReference>
<feature type="compositionally biased region" description="Basic and acidic residues" evidence="1">
    <location>
        <begin position="107"/>
        <end position="134"/>
    </location>
</feature>
<keyword evidence="2" id="KW-1133">Transmembrane helix</keyword>
<feature type="compositionally biased region" description="Basic and acidic residues" evidence="1">
    <location>
        <begin position="12"/>
        <end position="22"/>
    </location>
</feature>
<keyword evidence="4" id="KW-1185">Reference proteome</keyword>
<feature type="compositionally biased region" description="Low complexity" evidence="1">
    <location>
        <begin position="1"/>
        <end position="11"/>
    </location>
</feature>
<protein>
    <recommendedName>
        <fullName evidence="5">Major facilitator superfamily transporter</fullName>
    </recommendedName>
</protein>
<reference evidence="3" key="1">
    <citation type="submission" date="2023-01" db="EMBL/GenBank/DDBJ databases">
        <title>The growth and conidiation of Purpureocillium lavendulum are regulated by nitrogen source and histone H3K14 acetylation.</title>
        <authorList>
            <person name="Tang P."/>
            <person name="Han J."/>
            <person name="Zhang C."/>
            <person name="Tang P."/>
            <person name="Qi F."/>
            <person name="Zhang K."/>
            <person name="Liang L."/>
        </authorList>
    </citation>
    <scope>NUCLEOTIDE SEQUENCE</scope>
    <source>
        <strain evidence="3">YMF1.00683</strain>
    </source>
</reference>
<proteinExistence type="predicted"/>
<feature type="region of interest" description="Disordered" evidence="1">
    <location>
        <begin position="99"/>
        <end position="145"/>
    </location>
</feature>
<comment type="caution">
    <text evidence="3">The sequence shown here is derived from an EMBL/GenBank/DDBJ whole genome shotgun (WGS) entry which is preliminary data.</text>
</comment>
<dbReference type="Pfam" id="PF11885">
    <property type="entry name" value="DUF3405"/>
    <property type="match status" value="1"/>
</dbReference>
<dbReference type="EMBL" id="JAQHRD010000003">
    <property type="protein sequence ID" value="KAJ6443345.1"/>
    <property type="molecule type" value="Genomic_DNA"/>
</dbReference>
<dbReference type="InterPro" id="IPR021822">
    <property type="entry name" value="DUF3405"/>
</dbReference>
<gene>
    <name evidence="3" type="ORF">O9K51_04524</name>
</gene>
<dbReference type="PANTHER" id="PTHR36205">
    <property type="entry name" value="CHROMOSOME 19, WHOLE GENOME SHOTGUN SEQUENCE"/>
    <property type="match status" value="1"/>
</dbReference>
<organism evidence="3 4">
    <name type="scientific">Purpureocillium lavendulum</name>
    <dbReference type="NCBI Taxonomy" id="1247861"/>
    <lineage>
        <taxon>Eukaryota</taxon>
        <taxon>Fungi</taxon>
        <taxon>Dikarya</taxon>
        <taxon>Ascomycota</taxon>
        <taxon>Pezizomycotina</taxon>
        <taxon>Sordariomycetes</taxon>
        <taxon>Hypocreomycetidae</taxon>
        <taxon>Hypocreales</taxon>
        <taxon>Ophiocordycipitaceae</taxon>
        <taxon>Purpureocillium</taxon>
    </lineage>
</organism>
<accession>A0AB34FWI7</accession>
<sequence>MERHASLLSRSSSHDSAHRKPEPLLPLREIPSSGRLRFRSILGHCLYRRVFIWVIVSLVLGSIALLYSPDISVPGVVSYGKTKLSPTQQDAGHTIVVVTPDASGEGGSDRGKTDPHDSAESTTQHDDAKAKAGDDGAAVKSEVTDEEDNAFKDMPWLIFKHLDGYFHGLRALVHKSNHIPEYPNKTGQAPFPKPSINVHVPKPHPYNPYQHATGVKPCYLDQERRIPAPDIYAYTGLPQHMPDPVLGSYDLLGIRDDICFDRFGRYGPYGLGYSKIRGGVGVGDETENAGSEAVWAKTGQINYNRIDWSKAQERCSAENGHRLLQVDEETEELPSSKQDRVGKKGRVALVARCYQGFKWTEMVILNFRAMVTELALKSGGEYTVHILLHVRDDSLPIWADDVTTQRLLDSEIPAEFHGMVTLWNEPQMKLFYPGNFGDPLDNPSGTGVHGVYRSAHLALQVFATQHPEYEHFWNWEMDMRVMGNYYEILDRIGHWADKQPRRQLWERSSRYYVPEFHGSWQNFTRQVQRDTELSDQVSVFGPVLFPGRQPLRHEQWGGEVLPDSCSFGRDRAQCGVGEAADLITLNPIFDTDASGWVFSEDVTGYDNPSSSQPPRKSSIVTAARLSRRLLLSMHEEVWRYRHTMFSEMFPPTVALHHGLKAVYAPHPIYLDRAWQPLGSAVETAFNSGENNSTSGANSPFDMKNEHIHKGSSWYYHSEFSGLLWRRWLGYAQMDGRGSHGGRGGQGTRRGGKAEESLASSSGRLCLRSMLLHPIKHERPSD</sequence>
<evidence type="ECO:0000313" key="3">
    <source>
        <dbReference type="EMBL" id="KAJ6443345.1"/>
    </source>
</evidence>